<dbReference type="Gene3D" id="1.20.1530.20">
    <property type="match status" value="1"/>
</dbReference>
<evidence type="ECO:0000256" key="5">
    <source>
        <dbReference type="ARBA" id="ARBA00022692"/>
    </source>
</evidence>
<keyword evidence="3" id="KW-0813">Transport</keyword>
<feature type="transmembrane region" description="Helical" evidence="8">
    <location>
        <begin position="337"/>
        <end position="358"/>
    </location>
</feature>
<feature type="transmembrane region" description="Helical" evidence="8">
    <location>
        <begin position="36"/>
        <end position="57"/>
    </location>
</feature>
<dbReference type="HOGENOM" id="CLU_056175_1_1_9"/>
<name>A3DEV5_ACET2</name>
<keyword evidence="10" id="KW-1185">Reference proteome</keyword>
<reference evidence="9 10" key="2">
    <citation type="journal article" date="2013" name="Biotechnol. Biofuels">
        <title>Global transcriptome analysis of Clostridium thermocellum ATCC 27405 during growth on dilute acid pretreated Populus and switchgrass.</title>
        <authorList>
            <person name="Wilson C.M."/>
            <person name="Rodriguez M.Jr."/>
            <person name="Johnson C.M."/>
            <person name="Martin S.L."/>
            <person name="Chu T.M."/>
            <person name="Wolfinger R.D."/>
            <person name="Hauser L.J."/>
            <person name="Land M.L."/>
            <person name="Klingeman D.M."/>
            <person name="Syed M.H."/>
            <person name="Ragauskas A.J."/>
            <person name="Tschaplinski T.J."/>
            <person name="Mielenz J.R."/>
            <person name="Brown S.D."/>
        </authorList>
    </citation>
    <scope>NUCLEOTIDE SEQUENCE [LARGE SCALE GENOMIC DNA]</scope>
    <source>
        <strain evidence="10">ATCC 27405 / DSM 1237 / JCM 9322 / NBRC 103400 / NCIMB 10682 / NRRL B-4536 / VPI 7372</strain>
    </source>
</reference>
<evidence type="ECO:0000256" key="2">
    <source>
        <dbReference type="ARBA" id="ARBA00010145"/>
    </source>
</evidence>
<evidence type="ECO:0000256" key="6">
    <source>
        <dbReference type="ARBA" id="ARBA00022989"/>
    </source>
</evidence>
<protein>
    <submittedName>
        <fullName evidence="9">Auxin Efflux Carrier</fullName>
    </submittedName>
</protein>
<accession>A3DEV5</accession>
<evidence type="ECO:0000313" key="10">
    <source>
        <dbReference type="Proteomes" id="UP000002145"/>
    </source>
</evidence>
<keyword evidence="6 8" id="KW-1133">Transmembrane helix</keyword>
<reference evidence="10" key="1">
    <citation type="submission" date="2007-02" db="EMBL/GenBank/DDBJ databases">
        <title>Complete sequence of Clostridium thermocellum ATCC 27405.</title>
        <authorList>
            <consortium name="US DOE Joint Genome Institute"/>
            <person name="Copeland A."/>
            <person name="Lucas S."/>
            <person name="Lapidus A."/>
            <person name="Barry K."/>
            <person name="Detter J.C."/>
            <person name="Glavina del Rio T."/>
            <person name="Hammon N."/>
            <person name="Israni S."/>
            <person name="Dalin E."/>
            <person name="Tice H."/>
            <person name="Pitluck S."/>
            <person name="Chertkov O."/>
            <person name="Brettin T."/>
            <person name="Bruce D."/>
            <person name="Han C."/>
            <person name="Tapia R."/>
            <person name="Gilna P."/>
            <person name="Schmutz J."/>
            <person name="Larimer F."/>
            <person name="Land M."/>
            <person name="Hauser L."/>
            <person name="Kyrpides N."/>
            <person name="Mikhailova N."/>
            <person name="Wu J.H.D."/>
            <person name="Newcomb M."/>
            <person name="Richardson P."/>
        </authorList>
    </citation>
    <scope>NUCLEOTIDE SEQUENCE [LARGE SCALE GENOMIC DNA]</scope>
    <source>
        <strain evidence="10">ATCC 27405 / DSM 1237 / JCM 9322 / NBRC 103400 / NCIMB 10682 / NRRL B-4536 / VPI 7372</strain>
    </source>
</reference>
<dbReference type="InterPro" id="IPR004776">
    <property type="entry name" value="Mem_transp_PIN-like"/>
</dbReference>
<dbReference type="AlphaFoldDB" id="A3DEV5"/>
<evidence type="ECO:0000256" key="8">
    <source>
        <dbReference type="SAM" id="Phobius"/>
    </source>
</evidence>
<keyword evidence="4" id="KW-1003">Cell membrane</keyword>
<keyword evidence="7 8" id="KW-0472">Membrane</keyword>
<gene>
    <name evidence="9" type="ordered locus">Cthe_1252</name>
</gene>
<dbReference type="KEGG" id="cth:Cthe_1252"/>
<dbReference type="EMBL" id="CP000568">
    <property type="protein sequence ID" value="ABN52484.1"/>
    <property type="molecule type" value="Genomic_DNA"/>
</dbReference>
<organism evidence="9 10">
    <name type="scientific">Acetivibrio thermocellus (strain ATCC 27405 / DSM 1237 / JCM 9322 / NBRC 103400 / NCIMB 10682 / NRRL B-4536 / VPI 7372)</name>
    <name type="common">Clostridium thermocellum</name>
    <dbReference type="NCBI Taxonomy" id="203119"/>
    <lineage>
        <taxon>Bacteria</taxon>
        <taxon>Bacillati</taxon>
        <taxon>Bacillota</taxon>
        <taxon>Clostridia</taxon>
        <taxon>Eubacteriales</taxon>
        <taxon>Oscillospiraceae</taxon>
        <taxon>Acetivibrio</taxon>
    </lineage>
</organism>
<evidence type="ECO:0000256" key="3">
    <source>
        <dbReference type="ARBA" id="ARBA00022448"/>
    </source>
</evidence>
<sequence>MSIYGDTAKRSISRQFDKYFAGVIKMVDVQSLTEQIRILVNQISVLVIMGLIGFIAGKTRYLPDNSGSVLSRTVIKLTAPLLIFTTLAGRNFTKDILINGMWIFLLAVVFIMFSFVVGHFAGKILKLEGATANVFKMHFMFGNVIYLAFPLLRSLYGDGILIYAVFYNLANDAVLWTLGIFLVNRHNKVSVKDNLKHLVNANTIAFATGLVIMLIKSNFKGFIDGIPYIYDIGGFIANAFTPIGEATVPLSMLFIGLILSETKISSTKDLLKRYPIFVLALFKLILIPCIALFVFSFVDFVEPLVKAVIILQLSMPCATIVPALAEQYGSDYRLATENVFITTILGIVTMPFVVYLLTLAG</sequence>
<dbReference type="GO" id="GO:0005886">
    <property type="term" value="C:plasma membrane"/>
    <property type="evidence" value="ECO:0007669"/>
    <property type="project" value="UniProtKB-SubCell"/>
</dbReference>
<evidence type="ECO:0000256" key="7">
    <source>
        <dbReference type="ARBA" id="ARBA00023136"/>
    </source>
</evidence>
<dbReference type="eggNOG" id="COG0679">
    <property type="taxonomic scope" value="Bacteria"/>
</dbReference>
<proteinExistence type="inferred from homology"/>
<comment type="similarity">
    <text evidence="2">Belongs to the auxin efflux carrier (TC 2.A.69) family.</text>
</comment>
<dbReference type="InterPro" id="IPR038770">
    <property type="entry name" value="Na+/solute_symporter_sf"/>
</dbReference>
<dbReference type="Pfam" id="PF03547">
    <property type="entry name" value="Mem_trans"/>
    <property type="match status" value="2"/>
</dbReference>
<feature type="transmembrane region" description="Helical" evidence="8">
    <location>
        <begin position="101"/>
        <end position="122"/>
    </location>
</feature>
<dbReference type="STRING" id="203119.Cthe_1252"/>
<comment type="subcellular location">
    <subcellularLocation>
        <location evidence="1">Cell membrane</location>
        <topology evidence="1">Multi-pass membrane protein</topology>
    </subcellularLocation>
</comment>
<feature type="transmembrane region" description="Helical" evidence="8">
    <location>
        <begin position="276"/>
        <end position="298"/>
    </location>
</feature>
<dbReference type="GO" id="GO:0055085">
    <property type="term" value="P:transmembrane transport"/>
    <property type="evidence" value="ECO:0007669"/>
    <property type="project" value="InterPro"/>
</dbReference>
<dbReference type="PANTHER" id="PTHR36838:SF3">
    <property type="entry name" value="TRANSPORTER AUXIN EFFLUX CARRIER EC FAMILY"/>
    <property type="match status" value="1"/>
</dbReference>
<feature type="transmembrane region" description="Helical" evidence="8">
    <location>
        <begin position="134"/>
        <end position="154"/>
    </location>
</feature>
<dbReference type="PANTHER" id="PTHR36838">
    <property type="entry name" value="AUXIN EFFLUX CARRIER FAMILY PROTEIN"/>
    <property type="match status" value="1"/>
</dbReference>
<feature type="transmembrane region" description="Helical" evidence="8">
    <location>
        <begin position="160"/>
        <end position="183"/>
    </location>
</feature>
<evidence type="ECO:0000313" key="9">
    <source>
        <dbReference type="EMBL" id="ABN52484.1"/>
    </source>
</evidence>
<evidence type="ECO:0000256" key="4">
    <source>
        <dbReference type="ARBA" id="ARBA00022475"/>
    </source>
</evidence>
<keyword evidence="5 8" id="KW-0812">Transmembrane</keyword>
<evidence type="ECO:0000256" key="1">
    <source>
        <dbReference type="ARBA" id="ARBA00004651"/>
    </source>
</evidence>
<feature type="transmembrane region" description="Helical" evidence="8">
    <location>
        <begin position="235"/>
        <end position="255"/>
    </location>
</feature>
<feature type="transmembrane region" description="Helical" evidence="8">
    <location>
        <begin position="195"/>
        <end position="215"/>
    </location>
</feature>
<feature type="transmembrane region" description="Helical" evidence="8">
    <location>
        <begin position="304"/>
        <end position="325"/>
    </location>
</feature>
<dbReference type="Proteomes" id="UP000002145">
    <property type="component" value="Chromosome"/>
</dbReference>